<organism evidence="1 2">
    <name type="scientific">Algoriphagus machipongonensis</name>
    <dbReference type="NCBI Taxonomy" id="388413"/>
    <lineage>
        <taxon>Bacteria</taxon>
        <taxon>Pseudomonadati</taxon>
        <taxon>Bacteroidota</taxon>
        <taxon>Cytophagia</taxon>
        <taxon>Cytophagales</taxon>
        <taxon>Cyclobacteriaceae</taxon>
        <taxon>Algoriphagus</taxon>
    </lineage>
</organism>
<dbReference type="SUPFAM" id="SSF55729">
    <property type="entry name" value="Acyl-CoA N-acyltransferases (Nat)"/>
    <property type="match status" value="1"/>
</dbReference>
<dbReference type="RefSeq" id="WP_008202375.1">
    <property type="nucleotide sequence ID" value="NZ_CM001023.1"/>
</dbReference>
<sequence length="308" mass="35864">MTTYKKEFSDGYELRVDSSFLEERKYLLANFPNPGDDLLDFIWLKKGKEKASILFSINSDQIAKSLPLAPFGGFFISDKLSSESLEEFLNHVEFYLKEKGIKKIELTQAPKPYEINHDLIAYLLFKNKFEQEQVLSHQFFIGKKKIKKFLKKENSRYQSRAKDAGVIVSNCSINNFNFLQDIRAWNQQRGYHVNLDENRIIQQVSEYPDRYFLISLMQGEVAIGHSLAVKLFPETIYYFLSAINPRVQVKYGGELMLYNLFKLASEEKVEIIDLGSSDLEVSPNHDLIFFKSRFSNDISNKITWVKNL</sequence>
<dbReference type="OrthoDB" id="823140at2"/>
<dbReference type="InterPro" id="IPR016181">
    <property type="entry name" value="Acyl_CoA_acyltransferase"/>
</dbReference>
<dbReference type="Proteomes" id="UP000003919">
    <property type="component" value="Unassembled WGS sequence"/>
</dbReference>
<dbReference type="eggNOG" id="COG5653">
    <property type="taxonomic scope" value="Bacteria"/>
</dbReference>
<keyword evidence="2" id="KW-1185">Reference proteome</keyword>
<protein>
    <recommendedName>
        <fullName evidence="3">BioF2-like acetyltransferase domain-containing protein</fullName>
    </recommendedName>
</protein>
<accession>A3I375</accession>
<proteinExistence type="predicted"/>
<reference evidence="1 2" key="1">
    <citation type="journal article" date="2011" name="J. Bacteriol.">
        <title>Complete genome sequence of Algoriphagus sp. PR1, bacterial prey of a colony-forming choanoflagellate.</title>
        <authorList>
            <person name="Alegado R.A."/>
            <person name="Ferriera S."/>
            <person name="Nusbaum C."/>
            <person name="Young S.K."/>
            <person name="Zeng Q."/>
            <person name="Imamovic A."/>
            <person name="Fairclough S.R."/>
            <person name="King N."/>
        </authorList>
    </citation>
    <scope>NUCLEOTIDE SEQUENCE [LARGE SCALE GENOMIC DNA]</scope>
    <source>
        <strain evidence="1 2">PR1</strain>
    </source>
</reference>
<comment type="caution">
    <text evidence="1">The sequence shown here is derived from an EMBL/GenBank/DDBJ whole genome shotgun (WGS) entry which is preliminary data.</text>
</comment>
<evidence type="ECO:0000313" key="1">
    <source>
        <dbReference type="EMBL" id="EAZ79101.1"/>
    </source>
</evidence>
<evidence type="ECO:0008006" key="3">
    <source>
        <dbReference type="Google" id="ProtNLM"/>
    </source>
</evidence>
<dbReference type="Gene3D" id="3.40.630.30">
    <property type="match status" value="1"/>
</dbReference>
<gene>
    <name evidence="1" type="ORF">ALPR1_17268</name>
</gene>
<dbReference type="HOGENOM" id="CLU_902063_0_0_10"/>
<dbReference type="STRING" id="388413.ALPR1_17268"/>
<name>A3I375_9BACT</name>
<dbReference type="EMBL" id="AAXU02000001">
    <property type="protein sequence ID" value="EAZ79101.1"/>
    <property type="molecule type" value="Genomic_DNA"/>
</dbReference>
<dbReference type="AlphaFoldDB" id="A3I375"/>
<evidence type="ECO:0000313" key="2">
    <source>
        <dbReference type="Proteomes" id="UP000003919"/>
    </source>
</evidence>